<dbReference type="EMBL" id="QAOQ01000008">
    <property type="protein sequence ID" value="PTQ93578.1"/>
    <property type="molecule type" value="Genomic_DNA"/>
</dbReference>
<dbReference type="SUPFAM" id="SSF55909">
    <property type="entry name" value="Pentein"/>
    <property type="match status" value="1"/>
</dbReference>
<dbReference type="Pfam" id="PF19420">
    <property type="entry name" value="DDAH_eukar"/>
    <property type="match status" value="1"/>
</dbReference>
<proteinExistence type="predicted"/>
<dbReference type="RefSeq" id="WP_211309868.1">
    <property type="nucleotide sequence ID" value="NZ_CP160205.1"/>
</dbReference>
<evidence type="ECO:0000313" key="2">
    <source>
        <dbReference type="Proteomes" id="UP000244168"/>
    </source>
</evidence>
<evidence type="ECO:0008006" key="3">
    <source>
        <dbReference type="Google" id="ProtNLM"/>
    </source>
</evidence>
<dbReference type="PANTHER" id="PTHR43224">
    <property type="entry name" value="AMIDINOTRANSFERASE"/>
    <property type="match status" value="1"/>
</dbReference>
<dbReference type="InterPro" id="IPR014541">
    <property type="entry name" value="Amdntrnsf_FN0238"/>
</dbReference>
<dbReference type="NCBIfam" id="NF046062">
    <property type="entry name" value="citrull_CtlX"/>
    <property type="match status" value="1"/>
</dbReference>
<reference evidence="1 2" key="1">
    <citation type="submission" date="2018-04" db="EMBL/GenBank/DDBJ databases">
        <title>Genomic Encyclopedia of Archaeal and Bacterial Type Strains, Phase II (KMG-II): from individual species to whole genera.</title>
        <authorList>
            <person name="Goeker M."/>
        </authorList>
    </citation>
    <scope>NUCLEOTIDE SEQUENCE [LARGE SCALE GENOMIC DNA]</scope>
    <source>
        <strain evidence="1 2">DSM 26809</strain>
    </source>
</reference>
<name>A0A2T5J5N4_9SPHI</name>
<organism evidence="1 2">
    <name type="scientific">Mucilaginibacter yixingensis</name>
    <dbReference type="NCBI Taxonomy" id="1295612"/>
    <lineage>
        <taxon>Bacteria</taxon>
        <taxon>Pseudomonadati</taxon>
        <taxon>Bacteroidota</taxon>
        <taxon>Sphingobacteriia</taxon>
        <taxon>Sphingobacteriales</taxon>
        <taxon>Sphingobacteriaceae</taxon>
        <taxon>Mucilaginibacter</taxon>
    </lineage>
</organism>
<keyword evidence="2" id="KW-1185">Reference proteome</keyword>
<gene>
    <name evidence="1" type="ORF">C8P68_10840</name>
</gene>
<dbReference type="PANTHER" id="PTHR43224:SF1">
    <property type="entry name" value="AMIDINOTRANSFERASE"/>
    <property type="match status" value="1"/>
</dbReference>
<dbReference type="AlphaFoldDB" id="A0A2T5J5N4"/>
<evidence type="ECO:0000313" key="1">
    <source>
        <dbReference type="EMBL" id="PTQ93578.1"/>
    </source>
</evidence>
<comment type="caution">
    <text evidence="1">The sequence shown here is derived from an EMBL/GenBank/DDBJ whole genome shotgun (WGS) entry which is preliminary data.</text>
</comment>
<sequence>MYPTTLLMIRPVAFGYNEQTAESNAFQIKDTAQQDAQEQALKEFDRFVKILRDNGINVLVIEDTVTPHTPDSIFPNNWISFHETGDIFLYPMQAENRRLERREDVISTLEDTFKVRHVIDLSRFEKQGKYLEGTGSMVFDRENKVAYACLSPRTDQDVLDRFCEESFYTAVTFHAADQNGQAIYHTNVMMCIASKYAVICLDSIADNMERLTVISSLEMSGKSIVNISYDQMNHFAGNMLEVFNAQGESLLVMSGSAHASLDEKQISTLEKYSRIIHSDIPVIERNGGGSVRCMMAEVALSPLVR</sequence>
<accession>A0A2T5J5N4</accession>
<dbReference type="PIRSF" id="PIRSF028188">
    <property type="entry name" value="Amdntrnsf_FN0238"/>
    <property type="match status" value="1"/>
</dbReference>
<dbReference type="Gene3D" id="3.75.10.10">
    <property type="entry name" value="L-arginine/glycine Amidinotransferase, Chain A"/>
    <property type="match status" value="1"/>
</dbReference>
<dbReference type="Proteomes" id="UP000244168">
    <property type="component" value="Unassembled WGS sequence"/>
</dbReference>
<protein>
    <recommendedName>
        <fullName evidence="3">Amidinotransferase</fullName>
    </recommendedName>
</protein>